<reference evidence="1" key="1">
    <citation type="submission" date="2016-06" db="UniProtKB">
        <authorList>
            <consortium name="WormBaseParasite"/>
        </authorList>
    </citation>
    <scope>IDENTIFICATION</scope>
</reference>
<dbReference type="InterPro" id="IPR019465">
    <property type="entry name" value="Cog5"/>
</dbReference>
<dbReference type="PANTHER" id="PTHR13228:SF3">
    <property type="entry name" value="CONSERVED OLIGOMERIC GOLGI COMPLEX SUBUNIT 5"/>
    <property type="match status" value="1"/>
</dbReference>
<name>A0A183ETE2_9BILA</name>
<evidence type="ECO:0000313" key="1">
    <source>
        <dbReference type="WBParaSite" id="GPUH_0002426301-mRNA-1"/>
    </source>
</evidence>
<sequence>LVAADGVDEEELLKRINAVKENIGRQIRKTVEQHHPRLVEQASALQNLDRVQAAISREMAHLNGICEQFSECFRTEYEKLHHTTNRLEQLYALRRILSAANRSTAIGFGFEKLFEKHDSFKKFNHLRCEQLTRRLETTNELVKRSEMVCELEAISAEIPSLKDIECMRETVLATIPRLAAEVRRSAASQLKSSLESLSAPLVSSSVRALRNLSSYDTTVGIFQNYDHLL</sequence>
<proteinExistence type="predicted"/>
<dbReference type="GO" id="GO:0006891">
    <property type="term" value="P:intra-Golgi vesicle-mediated transport"/>
    <property type="evidence" value="ECO:0007669"/>
    <property type="project" value="InterPro"/>
</dbReference>
<dbReference type="GO" id="GO:0017119">
    <property type="term" value="C:Golgi transport complex"/>
    <property type="evidence" value="ECO:0007669"/>
    <property type="project" value="InterPro"/>
</dbReference>
<dbReference type="AlphaFoldDB" id="A0A183ETE2"/>
<accession>A0A183ETE2</accession>
<protein>
    <submittedName>
        <fullName evidence="1">Conserved oligomeric Golgi complex subunit 5</fullName>
    </submittedName>
</protein>
<organism evidence="1">
    <name type="scientific">Gongylonema pulchrum</name>
    <dbReference type="NCBI Taxonomy" id="637853"/>
    <lineage>
        <taxon>Eukaryota</taxon>
        <taxon>Metazoa</taxon>
        <taxon>Ecdysozoa</taxon>
        <taxon>Nematoda</taxon>
        <taxon>Chromadorea</taxon>
        <taxon>Rhabditida</taxon>
        <taxon>Spirurina</taxon>
        <taxon>Spiruromorpha</taxon>
        <taxon>Spiruroidea</taxon>
        <taxon>Gongylonematidae</taxon>
        <taxon>Gongylonema</taxon>
    </lineage>
</organism>
<dbReference type="WBParaSite" id="GPUH_0002426301-mRNA-1">
    <property type="protein sequence ID" value="GPUH_0002426301-mRNA-1"/>
    <property type="gene ID" value="GPUH_0002426301"/>
</dbReference>
<dbReference type="PANTHER" id="PTHR13228">
    <property type="entry name" value="CONSERVED OLIGOMERIC GOLGI COMPLEX COMPONENT 5"/>
    <property type="match status" value="1"/>
</dbReference>